<dbReference type="HOGENOM" id="CLU_061438_1_0_1"/>
<reference evidence="1 2" key="1">
    <citation type="submission" date="2014-04" db="EMBL/GenBank/DDBJ databases">
        <authorList>
            <consortium name="DOE Joint Genome Institute"/>
            <person name="Kuo A."/>
            <person name="Girlanda M."/>
            <person name="Perotto S."/>
            <person name="Kohler A."/>
            <person name="Nagy L.G."/>
            <person name="Floudas D."/>
            <person name="Copeland A."/>
            <person name="Barry K.W."/>
            <person name="Cichocki N."/>
            <person name="Veneault-Fourrey C."/>
            <person name="LaButti K."/>
            <person name="Lindquist E.A."/>
            <person name="Lipzen A."/>
            <person name="Lundell T."/>
            <person name="Morin E."/>
            <person name="Murat C."/>
            <person name="Sun H."/>
            <person name="Tunlid A."/>
            <person name="Henrissat B."/>
            <person name="Grigoriev I.V."/>
            <person name="Hibbett D.S."/>
            <person name="Martin F."/>
            <person name="Nordberg H.P."/>
            <person name="Cantor M.N."/>
            <person name="Hua S.X."/>
        </authorList>
    </citation>
    <scope>NUCLEOTIDE SEQUENCE [LARGE SCALE GENOMIC DNA]</scope>
    <source>
        <strain evidence="1 2">MUT 4182</strain>
    </source>
</reference>
<reference evidence="2" key="2">
    <citation type="submission" date="2015-01" db="EMBL/GenBank/DDBJ databases">
        <title>Evolutionary Origins and Diversification of the Mycorrhizal Mutualists.</title>
        <authorList>
            <consortium name="DOE Joint Genome Institute"/>
            <consortium name="Mycorrhizal Genomics Consortium"/>
            <person name="Kohler A."/>
            <person name="Kuo A."/>
            <person name="Nagy L.G."/>
            <person name="Floudas D."/>
            <person name="Copeland A."/>
            <person name="Barry K.W."/>
            <person name="Cichocki N."/>
            <person name="Veneault-Fourrey C."/>
            <person name="LaButti K."/>
            <person name="Lindquist E.A."/>
            <person name="Lipzen A."/>
            <person name="Lundell T."/>
            <person name="Morin E."/>
            <person name="Murat C."/>
            <person name="Riley R."/>
            <person name="Ohm R."/>
            <person name="Sun H."/>
            <person name="Tunlid A."/>
            <person name="Henrissat B."/>
            <person name="Grigoriev I.V."/>
            <person name="Hibbett D.S."/>
            <person name="Martin F."/>
        </authorList>
    </citation>
    <scope>NUCLEOTIDE SEQUENCE [LARGE SCALE GENOMIC DNA]</scope>
    <source>
        <strain evidence="2">MUT 4182</strain>
    </source>
</reference>
<accession>A0A0C3KH71</accession>
<dbReference type="Proteomes" id="UP000054248">
    <property type="component" value="Unassembled WGS sequence"/>
</dbReference>
<sequence>MSITPNVELFTGASWPECQAFVRNIRTVAWKEGRLRDGAWMADAASMFFADEALRWHSELPLDIRQDWFKLEAALVKEWYPSIDGPTNNLRIQPTPAAAPPSGSIQPVIAPKLGVLKVVLEGSSSIFYLKTRGQAPVFHLTAEPSMAVRLRSDPSSSPQTLEILDESPNCGLAIHWVGNPLRIGRGSRSSYARVTRVERTSMKSSCGSEGPFQVAVWDLAPNGEITIQWSNGDIKTPLIAFVTSHQELLIVADVGRISGGNPEGHEGRLIFEPTS</sequence>
<organism evidence="1 2">
    <name type="scientific">Tulasnella calospora MUT 4182</name>
    <dbReference type="NCBI Taxonomy" id="1051891"/>
    <lineage>
        <taxon>Eukaryota</taxon>
        <taxon>Fungi</taxon>
        <taxon>Dikarya</taxon>
        <taxon>Basidiomycota</taxon>
        <taxon>Agaricomycotina</taxon>
        <taxon>Agaricomycetes</taxon>
        <taxon>Cantharellales</taxon>
        <taxon>Tulasnellaceae</taxon>
        <taxon>Tulasnella</taxon>
    </lineage>
</organism>
<name>A0A0C3KH71_9AGAM</name>
<evidence type="ECO:0000313" key="2">
    <source>
        <dbReference type="Proteomes" id="UP000054248"/>
    </source>
</evidence>
<gene>
    <name evidence="1" type="ORF">M407DRAFT_132956</name>
</gene>
<protein>
    <submittedName>
        <fullName evidence="1">Uncharacterized protein</fullName>
    </submittedName>
</protein>
<proteinExistence type="predicted"/>
<keyword evidence="2" id="KW-1185">Reference proteome</keyword>
<dbReference type="EMBL" id="KN823159">
    <property type="protein sequence ID" value="KIO20833.1"/>
    <property type="molecule type" value="Genomic_DNA"/>
</dbReference>
<dbReference type="AlphaFoldDB" id="A0A0C3KH71"/>
<evidence type="ECO:0000313" key="1">
    <source>
        <dbReference type="EMBL" id="KIO20833.1"/>
    </source>
</evidence>